<feature type="region of interest" description="Disordered" evidence="1">
    <location>
        <begin position="1"/>
        <end position="20"/>
    </location>
</feature>
<dbReference type="Pfam" id="PF04340">
    <property type="entry name" value="DUF484"/>
    <property type="match status" value="1"/>
</dbReference>
<dbReference type="InterPro" id="IPR029016">
    <property type="entry name" value="GAF-like_dom_sf"/>
</dbReference>
<feature type="compositionally biased region" description="Basic and acidic residues" evidence="1">
    <location>
        <begin position="1"/>
        <end position="16"/>
    </location>
</feature>
<dbReference type="PANTHER" id="PTHR38765:SF1">
    <property type="entry name" value="DUF484 DOMAIN-CONTAINING PROTEIN"/>
    <property type="match status" value="1"/>
</dbReference>
<dbReference type="Gene3D" id="3.30.450.40">
    <property type="match status" value="1"/>
</dbReference>
<accession>A0AAW7XI80</accession>
<dbReference type="RefSeq" id="WP_083609880.1">
    <property type="nucleotide sequence ID" value="NZ_CAXHZV010000005.1"/>
</dbReference>
<evidence type="ECO:0000313" key="3">
    <source>
        <dbReference type="Proteomes" id="UP001169862"/>
    </source>
</evidence>
<reference evidence="2" key="1">
    <citation type="submission" date="2023-07" db="EMBL/GenBank/DDBJ databases">
        <title>Genome content predicts the carbon catabolic preferences of heterotrophic bacteria.</title>
        <authorList>
            <person name="Gralka M."/>
        </authorList>
    </citation>
    <scope>NUCLEOTIDE SEQUENCE</scope>
    <source>
        <strain evidence="2">I2M16</strain>
    </source>
</reference>
<evidence type="ECO:0000256" key="1">
    <source>
        <dbReference type="SAM" id="MobiDB-lite"/>
    </source>
</evidence>
<evidence type="ECO:0000313" key="2">
    <source>
        <dbReference type="EMBL" id="MDO6453725.1"/>
    </source>
</evidence>
<proteinExistence type="predicted"/>
<comment type="caution">
    <text evidence="2">The sequence shown here is derived from an EMBL/GenBank/DDBJ whole genome shotgun (WGS) entry which is preliminary data.</text>
</comment>
<gene>
    <name evidence="2" type="ORF">Q4490_09110</name>
</gene>
<dbReference type="PANTHER" id="PTHR38765">
    <property type="entry name" value="DUF484 DOMAIN-CONTAINING PROTEIN"/>
    <property type="match status" value="1"/>
</dbReference>
<protein>
    <submittedName>
        <fullName evidence="2">DUF484 family protein</fullName>
    </submittedName>
</protein>
<dbReference type="EMBL" id="JAUOPG010000005">
    <property type="protein sequence ID" value="MDO6453725.1"/>
    <property type="molecule type" value="Genomic_DNA"/>
</dbReference>
<dbReference type="InterPro" id="IPR007435">
    <property type="entry name" value="DUF484"/>
</dbReference>
<name>A0AAW7XI80_9GAMM</name>
<sequence>MSQDDTRNTPNDDHLTNDTAAAEVMPIDAEQVADYLGKNPDFFMSHPALLEVMSVPHNAGKAVSLVERQTSLLRERNRQLTLHMGDLIDIARHNDSQFEKTKRMVLALLDSATLDDVAVALEESLCRDFYGDATSLVLFADQPLNVNNLTMIPRSTAGVVESLIKTNLPTCGQLQLVENRFLFGDEANEVHSAAVVPLVKGDAIGLLAIGSHDPYYFQRSQGTLFLSYVGEVLSRVVSRILHEEPA</sequence>
<dbReference type="AlphaFoldDB" id="A0AAW7XI80"/>
<dbReference type="Proteomes" id="UP001169862">
    <property type="component" value="Unassembled WGS sequence"/>
</dbReference>
<organism evidence="2 3">
    <name type="scientific">Neptunomonas phycophila</name>
    <dbReference type="NCBI Taxonomy" id="1572645"/>
    <lineage>
        <taxon>Bacteria</taxon>
        <taxon>Pseudomonadati</taxon>
        <taxon>Pseudomonadota</taxon>
        <taxon>Gammaproteobacteria</taxon>
        <taxon>Oceanospirillales</taxon>
        <taxon>Oceanospirillaceae</taxon>
        <taxon>Neptunomonas</taxon>
    </lineage>
</organism>